<proteinExistence type="predicted"/>
<evidence type="ECO:0000313" key="3">
    <source>
        <dbReference type="Proteomes" id="UP000572722"/>
    </source>
</evidence>
<accession>A0AAE5GNM9</accession>
<keyword evidence="1" id="KW-0472">Membrane</keyword>
<name>A0AAE5GNM9_9VIBR</name>
<dbReference type="Proteomes" id="UP000572722">
    <property type="component" value="Unassembled WGS sequence"/>
</dbReference>
<dbReference type="RefSeq" id="WP_171320709.1">
    <property type="nucleotide sequence ID" value="NZ_VTXO01000001.1"/>
</dbReference>
<dbReference type="EMBL" id="VTXO01000001">
    <property type="protein sequence ID" value="NOI80044.1"/>
    <property type="molecule type" value="Genomic_DNA"/>
</dbReference>
<comment type="caution">
    <text evidence="2">The sequence shown here is derived from an EMBL/GenBank/DDBJ whole genome shotgun (WGS) entry which is preliminary data.</text>
</comment>
<protein>
    <submittedName>
        <fullName evidence="2">Uncharacterized protein</fullName>
    </submittedName>
</protein>
<dbReference type="AlphaFoldDB" id="A0AAE5GNM9"/>
<keyword evidence="1" id="KW-0812">Transmembrane</keyword>
<evidence type="ECO:0000313" key="2">
    <source>
        <dbReference type="EMBL" id="NOI80044.1"/>
    </source>
</evidence>
<sequence>MYLKHKASALSLSVAICGGIIWLYEQDEELSLEAATLAVSVNAQSRAITKPQVEETTAQQNADDGARTPVLTSLSLPLKQVAYMHQQKLQYPSYSQPIKSDDSPYLNWNEFIELPLPVLDGKSTASLSVKKFRHFYPDEIEVELKTSEPLISTVLEVVSVEEQKVLASLHSDSKQWRIVPDSNWPEEIRLVANLDFERGEDVVSADIRFYHPVATILSVGQGYASGPDMLLPVTLDVSQAGIYRIRANLYQSEGKAIASLVQKQHLSEGDQTLELKAFKSVLPKGSNNFELRNIVVERMSGYPGEKTGYGLSESKSYPVGTFNSETLSDEEYQMSEQERQQVAFLEQLL</sequence>
<evidence type="ECO:0000256" key="1">
    <source>
        <dbReference type="SAM" id="Phobius"/>
    </source>
</evidence>
<keyword evidence="1" id="KW-1133">Transmembrane helix</keyword>
<gene>
    <name evidence="2" type="ORF">F0237_05135</name>
</gene>
<feature type="transmembrane region" description="Helical" evidence="1">
    <location>
        <begin position="7"/>
        <end position="24"/>
    </location>
</feature>
<reference evidence="2 3" key="1">
    <citation type="submission" date="2019-08" db="EMBL/GenBank/DDBJ databases">
        <title>Draft genome sequencing and comparative genomics of hatchery-associated Vibrios.</title>
        <authorList>
            <person name="Kehlet-Delgado H."/>
            <person name="Mueller R.S."/>
        </authorList>
    </citation>
    <scope>NUCLEOTIDE SEQUENCE [LARGE SCALE GENOMIC DNA]</scope>
    <source>
        <strain evidence="2 3">01-65-5-1</strain>
    </source>
</reference>
<organism evidence="2 3">
    <name type="scientific">Vibrio tubiashii</name>
    <dbReference type="NCBI Taxonomy" id="29498"/>
    <lineage>
        <taxon>Bacteria</taxon>
        <taxon>Pseudomonadati</taxon>
        <taxon>Pseudomonadota</taxon>
        <taxon>Gammaproteobacteria</taxon>
        <taxon>Vibrionales</taxon>
        <taxon>Vibrionaceae</taxon>
        <taxon>Vibrio</taxon>
        <taxon>Vibrio oreintalis group</taxon>
    </lineage>
</organism>